<name>A0A916JMH7_9FLAO</name>
<gene>
    <name evidence="1" type="ORF">CRYO30217_01454</name>
</gene>
<evidence type="ECO:0000313" key="2">
    <source>
        <dbReference type="Proteomes" id="UP000683507"/>
    </source>
</evidence>
<dbReference type="EMBL" id="OU015584">
    <property type="protein sequence ID" value="CAG5080825.1"/>
    <property type="molecule type" value="Genomic_DNA"/>
</dbReference>
<organism evidence="1 2">
    <name type="scientific">Parvicella tangerina</name>
    <dbReference type="NCBI Taxonomy" id="2829795"/>
    <lineage>
        <taxon>Bacteria</taxon>
        <taxon>Pseudomonadati</taxon>
        <taxon>Bacteroidota</taxon>
        <taxon>Flavobacteriia</taxon>
        <taxon>Flavobacteriales</taxon>
        <taxon>Parvicellaceae</taxon>
        <taxon>Parvicella</taxon>
    </lineage>
</organism>
<dbReference type="AlphaFoldDB" id="A0A916JMH7"/>
<sequence>MELVRTKLQHYNIEWDGPIIFLKDDTVTILSPFRILQLIENTSSKVRAKVYQTLTNLTSREEVLSYLEKLGNRLLTIKL</sequence>
<dbReference type="Proteomes" id="UP000683507">
    <property type="component" value="Chromosome"/>
</dbReference>
<accession>A0A916JMH7</accession>
<reference evidence="1" key="1">
    <citation type="submission" date="2021-04" db="EMBL/GenBank/DDBJ databases">
        <authorList>
            <person name="Rodrigo-Torres L."/>
            <person name="Arahal R. D."/>
            <person name="Lucena T."/>
        </authorList>
    </citation>
    <scope>NUCLEOTIDE SEQUENCE</scope>
    <source>
        <strain evidence="1">AS29M-1</strain>
    </source>
</reference>
<protein>
    <submittedName>
        <fullName evidence="1">Uncharacterized protein</fullName>
    </submittedName>
</protein>
<dbReference type="KEGG" id="ptan:CRYO30217_01454"/>
<keyword evidence="2" id="KW-1185">Reference proteome</keyword>
<dbReference type="RefSeq" id="WP_258541654.1">
    <property type="nucleotide sequence ID" value="NZ_OU015584.1"/>
</dbReference>
<proteinExistence type="predicted"/>
<evidence type="ECO:0000313" key="1">
    <source>
        <dbReference type="EMBL" id="CAG5080825.1"/>
    </source>
</evidence>